<feature type="domain" description="AB hydrolase-1" evidence="1">
    <location>
        <begin position="1"/>
        <end position="228"/>
    </location>
</feature>
<comment type="caution">
    <text evidence="2">The sequence shown here is derived from an EMBL/GenBank/DDBJ whole genome shotgun (WGS) entry which is preliminary data.</text>
</comment>
<gene>
    <name evidence="2" type="ORF">ENE75_05150</name>
</gene>
<dbReference type="Pfam" id="PF12697">
    <property type="entry name" value="Abhydrolase_6"/>
    <property type="match status" value="1"/>
</dbReference>
<keyword evidence="3" id="KW-1185">Reference proteome</keyword>
<evidence type="ECO:0000313" key="2">
    <source>
        <dbReference type="EMBL" id="RVT54522.1"/>
    </source>
</evidence>
<accession>A0A3S2TQB1</accession>
<dbReference type="Proteomes" id="UP000288178">
    <property type="component" value="Unassembled WGS sequence"/>
</dbReference>
<keyword evidence="2" id="KW-0378">Hydrolase</keyword>
<dbReference type="Gene3D" id="3.40.50.1820">
    <property type="entry name" value="alpha/beta hydrolase"/>
    <property type="match status" value="1"/>
</dbReference>
<evidence type="ECO:0000313" key="3">
    <source>
        <dbReference type="Proteomes" id="UP000288178"/>
    </source>
</evidence>
<sequence>MVHGWPDTAALWTPQVAHFRDRFRCVRFTLPGFDMHGPRRPLTLQAMVDHLAAIVDAASPGEPVTLMLHDWGAVYGYQFAMQHPQRVARIVGIDVGETASGEFLRSLPWQAKAGVLAYQGWLALAYQLPRAVGDRMTRWMARQLRAPGDPATIGATMNHSYVMQFTGGFKGSRRVSPACPMLFVYGTRKPFMFHAPAWAERIAATPGGAVHGLKAGHWVTVNQPEAFHRLVDAWLAA</sequence>
<reference evidence="2 3" key="1">
    <citation type="submission" date="2019-01" db="EMBL/GenBank/DDBJ databases">
        <authorList>
            <person name="Chen W.-M."/>
        </authorList>
    </citation>
    <scope>NUCLEOTIDE SEQUENCE [LARGE SCALE GENOMIC DNA]</scope>
    <source>
        <strain evidence="2 3">ICH-3</strain>
    </source>
</reference>
<dbReference type="EMBL" id="SACT01000001">
    <property type="protein sequence ID" value="RVT54522.1"/>
    <property type="molecule type" value="Genomic_DNA"/>
</dbReference>
<protein>
    <submittedName>
        <fullName evidence="2">Alpha/beta fold hydrolase</fullName>
    </submittedName>
</protein>
<proteinExistence type="predicted"/>
<dbReference type="PANTHER" id="PTHR43329">
    <property type="entry name" value="EPOXIDE HYDROLASE"/>
    <property type="match status" value="1"/>
</dbReference>
<dbReference type="SUPFAM" id="SSF53474">
    <property type="entry name" value="alpha/beta-Hydrolases"/>
    <property type="match status" value="1"/>
</dbReference>
<dbReference type="InterPro" id="IPR029058">
    <property type="entry name" value="AB_hydrolase_fold"/>
</dbReference>
<evidence type="ECO:0000259" key="1">
    <source>
        <dbReference type="Pfam" id="PF12697"/>
    </source>
</evidence>
<dbReference type="OrthoDB" id="2987348at2"/>
<name>A0A3S2TQB1_9BURK</name>
<dbReference type="AlphaFoldDB" id="A0A3S2TQB1"/>
<dbReference type="InterPro" id="IPR000073">
    <property type="entry name" value="AB_hydrolase_1"/>
</dbReference>
<dbReference type="GO" id="GO:0016787">
    <property type="term" value="F:hydrolase activity"/>
    <property type="evidence" value="ECO:0007669"/>
    <property type="project" value="UniProtKB-KW"/>
</dbReference>
<organism evidence="2 3">
    <name type="scientific">Rubrivivax albus</name>
    <dbReference type="NCBI Taxonomy" id="2499835"/>
    <lineage>
        <taxon>Bacteria</taxon>
        <taxon>Pseudomonadati</taxon>
        <taxon>Pseudomonadota</taxon>
        <taxon>Betaproteobacteria</taxon>
        <taxon>Burkholderiales</taxon>
        <taxon>Sphaerotilaceae</taxon>
        <taxon>Rubrivivax</taxon>
    </lineage>
</organism>